<organism evidence="1 2">
    <name type="scientific">Allosphingosinicella ginsenosidimutans</name>
    <dbReference type="NCBI Taxonomy" id="1176539"/>
    <lineage>
        <taxon>Bacteria</taxon>
        <taxon>Pseudomonadati</taxon>
        <taxon>Pseudomonadota</taxon>
        <taxon>Alphaproteobacteria</taxon>
        <taxon>Sphingomonadales</taxon>
        <taxon>Sphingomonadaceae</taxon>
        <taxon>Allosphingosinicella</taxon>
    </lineage>
</organism>
<gene>
    <name evidence="1" type="ORF">FRZ32_08450</name>
</gene>
<evidence type="ECO:0000313" key="1">
    <source>
        <dbReference type="EMBL" id="TXC63686.1"/>
    </source>
</evidence>
<dbReference type="PIRSF" id="PIRSF029202">
    <property type="entry name" value="UCP029202"/>
    <property type="match status" value="1"/>
</dbReference>
<comment type="caution">
    <text evidence="1">The sequence shown here is derived from an EMBL/GenBank/DDBJ whole genome shotgun (WGS) entry which is preliminary data.</text>
</comment>
<accession>A0A5C6TTT8</accession>
<dbReference type="OrthoDB" id="8437797at2"/>
<protein>
    <submittedName>
        <fullName evidence="1">DUF2184 domain-containing protein</fullName>
    </submittedName>
</protein>
<dbReference type="AlphaFoldDB" id="A0A5C6TTT8"/>
<name>A0A5C6TTT8_9SPHN</name>
<dbReference type="EMBL" id="VOQQ01000001">
    <property type="protein sequence ID" value="TXC63686.1"/>
    <property type="molecule type" value="Genomic_DNA"/>
</dbReference>
<dbReference type="Proteomes" id="UP000321249">
    <property type="component" value="Unassembled WGS sequence"/>
</dbReference>
<proteinExistence type="predicted"/>
<sequence length="337" mass="36375">MKKPVFFDSVRAAVAHLERQEGAAPAFADALRAVDLNDAQQTMAFLAPQLLRVEQGVYMTKYPVADFADFMPVDTTGTVWTAGSLYYSGDIAGKPEWYDVAADDMPYADVNRAQFLQENHIAGIGYKFNRGDLERGQQLGINVIADKAEAAATTAERFIHKTAMTGDGTKFTTGFVNDPLMTTTAMLAPITAGSDPDSDVATLNAALTSVETNTGETYRADTLALPTSIWNILATKRMSDTGMSVLNYLRDNSVVGAITMKRTRHLETAGTGGVARIIAYANSPEVHRFHLPGGGHQLFPAWQKGPFSWEVPGIMAIGGYEDRIPKAKTAVDAIVSS</sequence>
<keyword evidence="2" id="KW-1185">Reference proteome</keyword>
<dbReference type="InterPro" id="IPR020049">
    <property type="entry name" value="Major_capsid-like"/>
</dbReference>
<evidence type="ECO:0000313" key="2">
    <source>
        <dbReference type="Proteomes" id="UP000321249"/>
    </source>
</evidence>
<dbReference type="RefSeq" id="WP_147043092.1">
    <property type="nucleotide sequence ID" value="NZ_BAABIR010000004.1"/>
</dbReference>
<dbReference type="Pfam" id="PF09950">
    <property type="entry name" value="Major_capside"/>
    <property type="match status" value="1"/>
</dbReference>
<reference evidence="1 2" key="1">
    <citation type="journal article" date="2015" name="J. Microbiol.">
        <title>Sphingosinicella ginsenosidimutans sp. nov., with ginsenoside converting activity.</title>
        <authorList>
            <person name="Kim J.K."/>
            <person name="Kang M.S."/>
            <person name="Park S.C."/>
            <person name="Kim K.M."/>
            <person name="Choi K."/>
            <person name="Yoon M.H."/>
            <person name="Im W.T."/>
        </authorList>
    </citation>
    <scope>NUCLEOTIDE SEQUENCE [LARGE SCALE GENOMIC DNA]</scope>
    <source>
        <strain evidence="1 2">BS-11</strain>
    </source>
</reference>